<dbReference type="EMBL" id="JAATLJ010000004">
    <property type="protein sequence ID" value="NIZ41501.1"/>
    <property type="molecule type" value="Genomic_DNA"/>
</dbReference>
<evidence type="ECO:0000313" key="1">
    <source>
        <dbReference type="EMBL" id="NIZ41501.1"/>
    </source>
</evidence>
<organism evidence="1 2">
    <name type="scientific">Entomospira entomophila</name>
    <dbReference type="NCBI Taxonomy" id="2719988"/>
    <lineage>
        <taxon>Bacteria</taxon>
        <taxon>Pseudomonadati</taxon>
        <taxon>Spirochaetota</taxon>
        <taxon>Spirochaetia</taxon>
        <taxon>Spirochaetales</taxon>
        <taxon>Spirochaetaceae</taxon>
        <taxon>Entomospira</taxon>
    </lineage>
</organism>
<reference evidence="1 2" key="1">
    <citation type="submission" date="2020-03" db="EMBL/GenBank/DDBJ databases">
        <title>Spirochaetal bacteria isolated from arthropods constitute a novel genus Entomospira genus novum within the order Spirochaetales.</title>
        <authorList>
            <person name="Grana-Miraglia L."/>
            <person name="Sikutova S."/>
            <person name="Fingerle V."/>
            <person name="Sing A."/>
            <person name="Castillo-Ramirez S."/>
            <person name="Margos G."/>
            <person name="Rudolf I."/>
        </authorList>
    </citation>
    <scope>NUCLEOTIDE SEQUENCE [LARGE SCALE GENOMIC DNA]</scope>
    <source>
        <strain evidence="1 2">BR193</strain>
    </source>
</reference>
<evidence type="ECO:0000313" key="2">
    <source>
        <dbReference type="Proteomes" id="UP000711995"/>
    </source>
</evidence>
<proteinExistence type="predicted"/>
<dbReference type="RefSeq" id="WP_167701123.1">
    <property type="nucleotide sequence ID" value="NZ_CP118177.1"/>
</dbReference>
<dbReference type="Proteomes" id="UP000711995">
    <property type="component" value="Unassembled WGS sequence"/>
</dbReference>
<sequence length="105" mass="11854">MVSTAEENLWNAIKVALFTQDSWAGNALLPTPIGSSLDRLVRLPVNEENRKRIQRELERALAFVLEEKLAKELVASVIIVDRKRYSLRLAVDGKSLVLDALLEVR</sequence>
<name>A0A968GDK1_9SPIO</name>
<comment type="caution">
    <text evidence="1">The sequence shown here is derived from an EMBL/GenBank/DDBJ whole genome shotgun (WGS) entry which is preliminary data.</text>
</comment>
<gene>
    <name evidence="1" type="ORF">HCT14_08265</name>
</gene>
<keyword evidence="2" id="KW-1185">Reference proteome</keyword>
<evidence type="ECO:0008006" key="3">
    <source>
        <dbReference type="Google" id="ProtNLM"/>
    </source>
</evidence>
<accession>A0A968GDK1</accession>
<protein>
    <recommendedName>
        <fullName evidence="3">IraD/Gp25-like domain-containing protein</fullName>
    </recommendedName>
</protein>
<dbReference type="AlphaFoldDB" id="A0A968GDK1"/>